<evidence type="ECO:0000313" key="1">
    <source>
        <dbReference type="EMBL" id="AXY77562.1"/>
    </source>
</evidence>
<proteinExistence type="predicted"/>
<dbReference type="EMBL" id="CP032157">
    <property type="protein sequence ID" value="AXY77562.1"/>
    <property type="molecule type" value="Genomic_DNA"/>
</dbReference>
<dbReference type="AlphaFoldDB" id="A0A3B7MSS7"/>
<keyword evidence="2" id="KW-1185">Reference proteome</keyword>
<accession>A0A3B7MSS7</accession>
<dbReference type="Proteomes" id="UP000263900">
    <property type="component" value="Chromosome"/>
</dbReference>
<name>A0A3B7MSS7_9BACT</name>
<gene>
    <name evidence="1" type="ORF">D3H65_27825</name>
</gene>
<dbReference type="KEGG" id="pseg:D3H65_27825"/>
<dbReference type="RefSeq" id="WP_119053436.1">
    <property type="nucleotide sequence ID" value="NZ_CP032157.1"/>
</dbReference>
<reference evidence="1 2" key="1">
    <citation type="submission" date="2018-09" db="EMBL/GenBank/DDBJ databases">
        <title>Genome sequencing of strain 6GH32-13.</title>
        <authorList>
            <person name="Weon H.-Y."/>
            <person name="Heo J."/>
            <person name="Kwon S.-W."/>
        </authorList>
    </citation>
    <scope>NUCLEOTIDE SEQUENCE [LARGE SCALE GENOMIC DNA]</scope>
    <source>
        <strain evidence="1 2">5GH32-13</strain>
    </source>
</reference>
<organism evidence="1 2">
    <name type="scientific">Paraflavitalea soli</name>
    <dbReference type="NCBI Taxonomy" id="2315862"/>
    <lineage>
        <taxon>Bacteria</taxon>
        <taxon>Pseudomonadati</taxon>
        <taxon>Bacteroidota</taxon>
        <taxon>Chitinophagia</taxon>
        <taxon>Chitinophagales</taxon>
        <taxon>Chitinophagaceae</taxon>
        <taxon>Paraflavitalea</taxon>
    </lineage>
</organism>
<protein>
    <submittedName>
        <fullName evidence="1">Uncharacterized protein</fullName>
    </submittedName>
</protein>
<sequence length="78" mass="8031">MNNVDQFEALTEVEAVETNGGGLLDLLYPTIIINDPLGLVGTLVDPIVTGALNAGQSIINGLTSAINNLLGSLKGIKL</sequence>
<evidence type="ECO:0000313" key="2">
    <source>
        <dbReference type="Proteomes" id="UP000263900"/>
    </source>
</evidence>